<feature type="signal peptide" evidence="1">
    <location>
        <begin position="1"/>
        <end position="25"/>
    </location>
</feature>
<feature type="chain" id="PRO_5012704412" evidence="1">
    <location>
        <begin position="26"/>
        <end position="402"/>
    </location>
</feature>
<dbReference type="RefSeq" id="WP_077540434.1">
    <property type="nucleotide sequence ID" value="NZ_CP019633.1"/>
</dbReference>
<keyword evidence="3" id="KW-1185">Reference proteome</keyword>
<dbReference type="OrthoDB" id="299366at2"/>
<evidence type="ECO:0000313" key="3">
    <source>
        <dbReference type="Proteomes" id="UP000188273"/>
    </source>
</evidence>
<proteinExistence type="predicted"/>
<name>A0A1Q2HR41_9BACT</name>
<dbReference type="KEGG" id="pbu:L21SP3_01616"/>
<sequence length="402" mass="42293" precursor="true">MENTFKKICFASAVCCIISAAIVHAGELVPQIDDSTARFNSTTPQVGETGDIEPIEGVGAITLAARFTPSSQDISNSNSGPVIIIETGGTTYGNGLYICGEDIVYFTKGSNGSGGNLSTQTSLNDTDVSDNAASYTIGPVNSGEDTVVYISLNSATGELTAGLNGEVSQTIINGTVEWANLSGNESVSFFSKGTSAEEAGFMGGLTNTDQGQGDLWNAGLAHGFEGVSGAPARGQIFAQLAPEVLPPYSVFVNQTGEETLIAEGGASDEITVGVNSDPGQYPVEVGLSLSEPEQANLSQQTLTFTQSNWGSSQTVTITAEDDSKMESKTHYVQLSFDVRADEQSEYHGFMVAPVTVEIEENDCGSWGMFNKADFNNDCQVDFEDALELSASWLESTMPEQAV</sequence>
<evidence type="ECO:0000256" key="1">
    <source>
        <dbReference type="SAM" id="SignalP"/>
    </source>
</evidence>
<dbReference type="AlphaFoldDB" id="A0A1Q2HR41"/>
<dbReference type="STRING" id="1940790.L21SP3_01616"/>
<accession>A0A1Q2HR41</accession>
<reference evidence="3" key="1">
    <citation type="submission" date="2017-02" db="EMBL/GenBank/DDBJ databases">
        <title>Comparative genomics and description of representatives of a novel lineage of planctomycetes thriving in anoxic sediments.</title>
        <authorList>
            <person name="Spring S."/>
            <person name="Bunk B."/>
            <person name="Sproer C."/>
            <person name="Klenk H.-P."/>
        </authorList>
    </citation>
    <scope>NUCLEOTIDE SEQUENCE [LARGE SCALE GENOMIC DNA]</scope>
    <source>
        <strain evidence="3">L21-RPul-D3</strain>
    </source>
</reference>
<evidence type="ECO:0000313" key="2">
    <source>
        <dbReference type="EMBL" id="AQQ09801.1"/>
    </source>
</evidence>
<protein>
    <submittedName>
        <fullName evidence="2">Uncharacterized protein</fullName>
    </submittedName>
</protein>
<dbReference type="EMBL" id="CP019633">
    <property type="protein sequence ID" value="AQQ09801.1"/>
    <property type="molecule type" value="Genomic_DNA"/>
</dbReference>
<organism evidence="2 3">
    <name type="scientific">Sedimentisphaera cyanobacteriorum</name>
    <dbReference type="NCBI Taxonomy" id="1940790"/>
    <lineage>
        <taxon>Bacteria</taxon>
        <taxon>Pseudomonadati</taxon>
        <taxon>Planctomycetota</taxon>
        <taxon>Phycisphaerae</taxon>
        <taxon>Sedimentisphaerales</taxon>
        <taxon>Sedimentisphaeraceae</taxon>
        <taxon>Sedimentisphaera</taxon>
    </lineage>
</organism>
<keyword evidence="1" id="KW-0732">Signal</keyword>
<dbReference type="Proteomes" id="UP000188273">
    <property type="component" value="Chromosome"/>
</dbReference>
<gene>
    <name evidence="2" type="ORF">L21SP3_01616</name>
</gene>